<dbReference type="PANTHER" id="PTHR30404">
    <property type="entry name" value="N-ACETYLMURAMOYL-L-ALANINE AMIDASE"/>
    <property type="match status" value="1"/>
</dbReference>
<dbReference type="EMBL" id="QFGA01000001">
    <property type="protein sequence ID" value="TEB08239.1"/>
    <property type="molecule type" value="Genomic_DNA"/>
</dbReference>
<dbReference type="GO" id="GO:0030288">
    <property type="term" value="C:outer membrane-bounded periplasmic space"/>
    <property type="evidence" value="ECO:0007669"/>
    <property type="project" value="TreeGrafter"/>
</dbReference>
<evidence type="ECO:0000259" key="2">
    <source>
        <dbReference type="SMART" id="SM00646"/>
    </source>
</evidence>
<name>A0A4Y7RHK2_9FIRM</name>
<dbReference type="NCBIfam" id="TIGR02883">
    <property type="entry name" value="spore_cwlD"/>
    <property type="match status" value="1"/>
</dbReference>
<organism evidence="3 4">
    <name type="scientific">Pelotomaculum schinkii</name>
    <dbReference type="NCBI Taxonomy" id="78350"/>
    <lineage>
        <taxon>Bacteria</taxon>
        <taxon>Bacillati</taxon>
        <taxon>Bacillota</taxon>
        <taxon>Clostridia</taxon>
        <taxon>Eubacteriales</taxon>
        <taxon>Desulfotomaculaceae</taxon>
        <taxon>Pelotomaculum</taxon>
    </lineage>
</organism>
<dbReference type="InterPro" id="IPR050695">
    <property type="entry name" value="N-acetylmuramoyl_amidase_3"/>
</dbReference>
<dbReference type="EC" id="3.5.1.28" evidence="3"/>
<dbReference type="AlphaFoldDB" id="A0A4Y7RHK2"/>
<dbReference type="Proteomes" id="UP000298324">
    <property type="component" value="Unassembled WGS sequence"/>
</dbReference>
<dbReference type="InterPro" id="IPR002508">
    <property type="entry name" value="MurNAc-LAA_cat"/>
</dbReference>
<reference evidence="3 4" key="1">
    <citation type="journal article" date="2018" name="Environ. Microbiol.">
        <title>Novel energy conservation strategies and behaviour of Pelotomaculum schinkii driving syntrophic propionate catabolism.</title>
        <authorList>
            <person name="Hidalgo-Ahumada C.A.P."/>
            <person name="Nobu M.K."/>
            <person name="Narihiro T."/>
            <person name="Tamaki H."/>
            <person name="Liu W.T."/>
            <person name="Kamagata Y."/>
            <person name="Stams A.J.M."/>
            <person name="Imachi H."/>
            <person name="Sousa D.Z."/>
        </authorList>
    </citation>
    <scope>NUCLEOTIDE SEQUENCE [LARGE SCALE GENOMIC DNA]</scope>
    <source>
        <strain evidence="3 4">HH</strain>
    </source>
</reference>
<evidence type="ECO:0000256" key="1">
    <source>
        <dbReference type="ARBA" id="ARBA00022801"/>
    </source>
</evidence>
<gene>
    <name evidence="3" type="primary">cwlD_2</name>
    <name evidence="3" type="ORF">Psch_01794</name>
</gene>
<dbReference type="SMART" id="SM00646">
    <property type="entry name" value="Ami_3"/>
    <property type="match status" value="1"/>
</dbReference>
<proteinExistence type="predicted"/>
<dbReference type="GO" id="GO:0008745">
    <property type="term" value="F:N-acetylmuramoyl-L-alanine amidase activity"/>
    <property type="evidence" value="ECO:0007669"/>
    <property type="project" value="UniProtKB-EC"/>
</dbReference>
<dbReference type="CDD" id="cd02696">
    <property type="entry name" value="MurNAc-LAA"/>
    <property type="match status" value="1"/>
</dbReference>
<dbReference type="SUPFAM" id="SSF53187">
    <property type="entry name" value="Zn-dependent exopeptidases"/>
    <property type="match status" value="1"/>
</dbReference>
<accession>A0A4Y7RHK2</accession>
<keyword evidence="1 3" id="KW-0378">Hydrolase</keyword>
<evidence type="ECO:0000313" key="3">
    <source>
        <dbReference type="EMBL" id="TEB08239.1"/>
    </source>
</evidence>
<sequence length="270" mass="29305">MSPTIVTAFRIRKRHLAALAALLFLSFFLARLIEDRNSRQAVAAMAPALANRVIVVDPGHGGIDPGAVGKDGLLEKDITLTVGKRLAANLGQAGAMVLLTRETDTDLSDSTTLGAAAKKREDLQRRVALANDNQADLYVSIHVNSFASPDRRGAQTFVQPGKEDSLKASRYIQAELARLLRNTTRQPAEVDYYVTKNTAMPAVVVEIGFLTNDAEAKLLGDPAYQGKVAWAIYAGLVKYFSEQGPPARETTGREEIIKTFKENATKGLRP</sequence>
<keyword evidence="4" id="KW-1185">Reference proteome</keyword>
<dbReference type="Gene3D" id="3.40.630.40">
    <property type="entry name" value="Zn-dependent exopeptidases"/>
    <property type="match status" value="1"/>
</dbReference>
<comment type="caution">
    <text evidence="3">The sequence shown here is derived from an EMBL/GenBank/DDBJ whole genome shotgun (WGS) entry which is preliminary data.</text>
</comment>
<feature type="domain" description="MurNAc-LAA" evidence="2">
    <location>
        <begin position="127"/>
        <end position="237"/>
    </location>
</feature>
<protein>
    <submittedName>
        <fullName evidence="3">Germination-specific N-acetylmuramoyl-L-alanine amidase</fullName>
        <ecNumber evidence="3">3.5.1.28</ecNumber>
    </submittedName>
</protein>
<dbReference type="GO" id="GO:0009253">
    <property type="term" value="P:peptidoglycan catabolic process"/>
    <property type="evidence" value="ECO:0007669"/>
    <property type="project" value="InterPro"/>
</dbReference>
<dbReference type="InterPro" id="IPR014234">
    <property type="entry name" value="Spore_CwlD"/>
</dbReference>
<dbReference type="Pfam" id="PF01520">
    <property type="entry name" value="Amidase_3"/>
    <property type="match status" value="1"/>
</dbReference>
<dbReference type="RefSeq" id="WP_190239920.1">
    <property type="nucleotide sequence ID" value="NZ_QFGA01000001.1"/>
</dbReference>
<dbReference type="PANTHER" id="PTHR30404:SF0">
    <property type="entry name" value="N-ACETYLMURAMOYL-L-ALANINE AMIDASE AMIC"/>
    <property type="match status" value="1"/>
</dbReference>
<evidence type="ECO:0000313" key="4">
    <source>
        <dbReference type="Proteomes" id="UP000298324"/>
    </source>
</evidence>